<gene>
    <name evidence="1" type="ORF">DILT_LOCUS6418</name>
</gene>
<sequence>MVAPVLPFVAKQTVPAQVPGRSVDMKTPQRALQFLCSGIFVLLCGELPSLVGIDGSSLRSVQECRKHDGLVHFQFRGQLEAVTIPHGELKSAEVLASFADPASNLVINFGAAA</sequence>
<dbReference type="Proteomes" id="UP000281553">
    <property type="component" value="Unassembled WGS sequence"/>
</dbReference>
<evidence type="ECO:0000313" key="2">
    <source>
        <dbReference type="Proteomes" id="UP000281553"/>
    </source>
</evidence>
<keyword evidence="2" id="KW-1185">Reference proteome</keyword>
<organism evidence="1 2">
    <name type="scientific">Dibothriocephalus latus</name>
    <name type="common">Fish tapeworm</name>
    <name type="synonym">Diphyllobothrium latum</name>
    <dbReference type="NCBI Taxonomy" id="60516"/>
    <lineage>
        <taxon>Eukaryota</taxon>
        <taxon>Metazoa</taxon>
        <taxon>Spiralia</taxon>
        <taxon>Lophotrochozoa</taxon>
        <taxon>Platyhelminthes</taxon>
        <taxon>Cestoda</taxon>
        <taxon>Eucestoda</taxon>
        <taxon>Diphyllobothriidea</taxon>
        <taxon>Diphyllobothriidae</taxon>
        <taxon>Dibothriocephalus</taxon>
    </lineage>
</organism>
<protein>
    <submittedName>
        <fullName evidence="1">Uncharacterized protein</fullName>
    </submittedName>
</protein>
<evidence type="ECO:0000313" key="1">
    <source>
        <dbReference type="EMBL" id="VDN10587.1"/>
    </source>
</evidence>
<dbReference type="AlphaFoldDB" id="A0A3P7LFG2"/>
<accession>A0A3P7LFG2</accession>
<proteinExistence type="predicted"/>
<dbReference type="OrthoDB" id="6309001at2759"/>
<name>A0A3P7LFG2_DIBLA</name>
<reference evidence="1 2" key="1">
    <citation type="submission" date="2018-11" db="EMBL/GenBank/DDBJ databases">
        <authorList>
            <consortium name="Pathogen Informatics"/>
        </authorList>
    </citation>
    <scope>NUCLEOTIDE SEQUENCE [LARGE SCALE GENOMIC DNA]</scope>
</reference>
<dbReference type="EMBL" id="UYRU01049477">
    <property type="protein sequence ID" value="VDN10587.1"/>
    <property type="molecule type" value="Genomic_DNA"/>
</dbReference>